<evidence type="ECO:0000259" key="5">
    <source>
        <dbReference type="Pfam" id="PF02223"/>
    </source>
</evidence>
<evidence type="ECO:0000256" key="1">
    <source>
        <dbReference type="ARBA" id="ARBA00003371"/>
    </source>
</evidence>
<evidence type="ECO:0000313" key="6">
    <source>
        <dbReference type="EMBL" id="QII88724.1"/>
    </source>
</evidence>
<sequence>MRGIHIAIEGNNGVGKSTQAMRIKKAIECMDYNAVCIRFPNPDTTTGDLILQVLNKMIEMSSEQLHKLFTKHCSEFVAEIAALLKLNFIVIVDRYIWSGLAYAQADGITIETKNTFKPDYTFFLSSKKPLNEKPLTLQRLFETKEKQETIFTNFTIIMNDVPKNRLCTIPATLNKEIIHTMILTKTIKVFDNNSCLNYIKMYDDKYLNVQELNLFDFEWQKCIEDNNDKEEYDDDDSIVKFNISWTGCNARICTAVCTGLAVI</sequence>
<evidence type="ECO:0000256" key="2">
    <source>
        <dbReference type="ARBA" id="ARBA00009776"/>
    </source>
</evidence>
<keyword evidence="3" id="KW-0547">Nucleotide-binding</keyword>
<reference evidence="6" key="1">
    <citation type="submission" date="2019-11" db="EMBL/GenBank/DDBJ databases">
        <authorList>
            <person name="Ndlovu S.S."/>
            <person name="Carulei O."/>
        </authorList>
    </citation>
    <scope>NUCLEOTIDE SEQUENCE [LARGE SCALE GENOMIC DNA]</scope>
    <source>
        <strain evidence="6">RSA_W1_1999</strain>
    </source>
</reference>
<proteinExistence type="inferred from homology"/>
<protein>
    <submittedName>
        <fullName evidence="6">PA240L</fullName>
    </submittedName>
</protein>
<organism evidence="6">
    <name type="scientific">African swine fever virus</name>
    <name type="common">ASFV</name>
    <dbReference type="NCBI Taxonomy" id="10497"/>
    <lineage>
        <taxon>Viruses</taxon>
        <taxon>Varidnaviria</taxon>
        <taxon>Bamfordvirae</taxon>
        <taxon>Nucleocytoviricota</taxon>
        <taxon>Pokkesviricetes</taxon>
        <taxon>Asfuvirales</taxon>
        <taxon>Asfarviridae</taxon>
        <taxon>Asfivirus</taxon>
        <taxon>Asfivirus haemorrhagiae</taxon>
    </lineage>
</organism>
<keyword evidence="4" id="KW-0067">ATP-binding</keyword>
<dbReference type="GO" id="GO:0006233">
    <property type="term" value="P:dTDP biosynthetic process"/>
    <property type="evidence" value="ECO:0007669"/>
    <property type="project" value="TreeGrafter"/>
</dbReference>
<dbReference type="PANTHER" id="PTHR10344">
    <property type="entry name" value="THYMIDYLATE KINASE"/>
    <property type="match status" value="1"/>
</dbReference>
<organismHost>
    <name type="scientific">Phacochoerus africanus</name>
    <name type="common">Warthog</name>
    <dbReference type="NCBI Taxonomy" id="41426"/>
</organismHost>
<gene>
    <name evidence="6" type="primary">A240L</name>
</gene>
<organismHost>
    <name type="scientific">Ornithodoros</name>
    <name type="common">relapsing fever ticks</name>
    <dbReference type="NCBI Taxonomy" id="6937"/>
</organismHost>
<dbReference type="EMBL" id="MN641876">
    <property type="protein sequence ID" value="QII88724.1"/>
    <property type="molecule type" value="Genomic_DNA"/>
</dbReference>
<name>A0A6G7KTP2_ASF</name>
<organismHost>
    <name type="scientific">Ornithodoros moubata</name>
    <name type="common">Soft tick</name>
    <name type="synonym">Argasid tick</name>
    <dbReference type="NCBI Taxonomy" id="6938"/>
</organismHost>
<evidence type="ECO:0000256" key="3">
    <source>
        <dbReference type="ARBA" id="ARBA00022741"/>
    </source>
</evidence>
<organismHost>
    <name type="scientific">Phacochoerus aethiopicus</name>
    <name type="common">Warthog</name>
    <dbReference type="NCBI Taxonomy" id="85517"/>
</organismHost>
<dbReference type="GO" id="GO:0006227">
    <property type="term" value="P:dUDP biosynthetic process"/>
    <property type="evidence" value="ECO:0007669"/>
    <property type="project" value="TreeGrafter"/>
</dbReference>
<dbReference type="PANTHER" id="PTHR10344:SF4">
    <property type="entry name" value="UMP-CMP KINASE 2, MITOCHONDRIAL"/>
    <property type="match status" value="1"/>
</dbReference>
<dbReference type="GO" id="GO:0005524">
    <property type="term" value="F:ATP binding"/>
    <property type="evidence" value="ECO:0007669"/>
    <property type="project" value="UniProtKB-KW"/>
</dbReference>
<comment type="function">
    <text evidence="1">Catalyzes the conversion of dTMP to dTDP.</text>
</comment>
<dbReference type="InterPro" id="IPR027417">
    <property type="entry name" value="P-loop_NTPase"/>
</dbReference>
<organismHost>
    <name type="scientific">Sus scrofa</name>
    <name type="common">Pig</name>
    <dbReference type="NCBI Taxonomy" id="9823"/>
</organismHost>
<accession>A0A6G7KTP2</accession>
<organismHost>
    <name type="scientific">Potamochoerus larvatus</name>
    <name type="common">Bushpig</name>
    <dbReference type="NCBI Taxonomy" id="273792"/>
</organismHost>
<dbReference type="SUPFAM" id="SSF52540">
    <property type="entry name" value="P-loop containing nucleoside triphosphate hydrolases"/>
    <property type="match status" value="1"/>
</dbReference>
<feature type="domain" description="Thymidylate kinase-like" evidence="5">
    <location>
        <begin position="8"/>
        <end position="182"/>
    </location>
</feature>
<dbReference type="Pfam" id="PF02223">
    <property type="entry name" value="Thymidylate_kin"/>
    <property type="match status" value="1"/>
</dbReference>
<dbReference type="GO" id="GO:0004798">
    <property type="term" value="F:dTMP kinase activity"/>
    <property type="evidence" value="ECO:0007669"/>
    <property type="project" value="TreeGrafter"/>
</dbReference>
<dbReference type="Gene3D" id="3.40.50.300">
    <property type="entry name" value="P-loop containing nucleotide triphosphate hydrolases"/>
    <property type="match status" value="1"/>
</dbReference>
<dbReference type="InterPro" id="IPR039430">
    <property type="entry name" value="Thymidylate_kin-like_dom"/>
</dbReference>
<comment type="similarity">
    <text evidence="2">Belongs to the thymidylate kinase family.</text>
</comment>
<dbReference type="GO" id="GO:0006235">
    <property type="term" value="P:dTTP biosynthetic process"/>
    <property type="evidence" value="ECO:0007669"/>
    <property type="project" value="TreeGrafter"/>
</dbReference>
<evidence type="ECO:0000256" key="4">
    <source>
        <dbReference type="ARBA" id="ARBA00022840"/>
    </source>
</evidence>